<comment type="caution">
    <text evidence="2">The sequence shown here is derived from an EMBL/GenBank/DDBJ whole genome shotgun (WGS) entry which is preliminary data.</text>
</comment>
<dbReference type="Proteomes" id="UP000037460">
    <property type="component" value="Unassembled WGS sequence"/>
</dbReference>
<gene>
    <name evidence="2" type="ORF">Ctob_015865</name>
</gene>
<accession>A0A0M0LPV4</accession>
<feature type="signal peptide" evidence="1">
    <location>
        <begin position="1"/>
        <end position="27"/>
    </location>
</feature>
<organism evidence="2 3">
    <name type="scientific">Chrysochromulina tobinii</name>
    <dbReference type="NCBI Taxonomy" id="1460289"/>
    <lineage>
        <taxon>Eukaryota</taxon>
        <taxon>Haptista</taxon>
        <taxon>Haptophyta</taxon>
        <taxon>Prymnesiophyceae</taxon>
        <taxon>Prymnesiales</taxon>
        <taxon>Chrysochromulinaceae</taxon>
        <taxon>Chrysochromulina</taxon>
    </lineage>
</organism>
<keyword evidence="1" id="KW-0732">Signal</keyword>
<dbReference type="OrthoDB" id="10265703at2759"/>
<keyword evidence="3" id="KW-1185">Reference proteome</keyword>
<evidence type="ECO:0000313" key="2">
    <source>
        <dbReference type="EMBL" id="KOO52932.1"/>
    </source>
</evidence>
<evidence type="ECO:0000313" key="3">
    <source>
        <dbReference type="Proteomes" id="UP000037460"/>
    </source>
</evidence>
<reference evidence="3" key="1">
    <citation type="journal article" date="2015" name="PLoS Genet.">
        <title>Genome Sequence and Transcriptome Analyses of Chrysochromulina tobin: Metabolic Tools for Enhanced Algal Fitness in the Prominent Order Prymnesiales (Haptophyceae).</title>
        <authorList>
            <person name="Hovde B.T."/>
            <person name="Deodato C.R."/>
            <person name="Hunsperger H.M."/>
            <person name="Ryken S.A."/>
            <person name="Yost W."/>
            <person name="Jha R.K."/>
            <person name="Patterson J."/>
            <person name="Monnat R.J. Jr."/>
            <person name="Barlow S.B."/>
            <person name="Starkenburg S.R."/>
            <person name="Cattolico R.A."/>
        </authorList>
    </citation>
    <scope>NUCLEOTIDE SEQUENCE</scope>
    <source>
        <strain evidence="3">CCMP291</strain>
    </source>
</reference>
<name>A0A0M0LPV4_9EUKA</name>
<evidence type="ECO:0000256" key="1">
    <source>
        <dbReference type="SAM" id="SignalP"/>
    </source>
</evidence>
<sequence>MQISEDLRGRGLSRVLLAAWLRMCITASLQPTTGTINKPLLALTLDRFGFEPVIRRGRQAAVDETLGDHFVLEADGEALRRALTLRGGWRSTGPLDLRELL</sequence>
<dbReference type="EMBL" id="JWZX01000453">
    <property type="protein sequence ID" value="KOO52932.1"/>
    <property type="molecule type" value="Genomic_DNA"/>
</dbReference>
<dbReference type="AlphaFoldDB" id="A0A0M0LPV4"/>
<protein>
    <recommendedName>
        <fullName evidence="4">N-acetyltransferase domain-containing protein</fullName>
    </recommendedName>
</protein>
<proteinExistence type="predicted"/>
<feature type="chain" id="PRO_5005603467" description="N-acetyltransferase domain-containing protein" evidence="1">
    <location>
        <begin position="28"/>
        <end position="101"/>
    </location>
</feature>
<evidence type="ECO:0008006" key="4">
    <source>
        <dbReference type="Google" id="ProtNLM"/>
    </source>
</evidence>